<dbReference type="Pfam" id="PF12802">
    <property type="entry name" value="MarR_2"/>
    <property type="match status" value="1"/>
</dbReference>
<dbReference type="SUPFAM" id="SSF46785">
    <property type="entry name" value="Winged helix' DNA-binding domain"/>
    <property type="match status" value="1"/>
</dbReference>
<dbReference type="Proteomes" id="UP000479526">
    <property type="component" value="Unassembled WGS sequence"/>
</dbReference>
<feature type="domain" description="HTH marR-type" evidence="1">
    <location>
        <begin position="7"/>
        <end position="138"/>
    </location>
</feature>
<dbReference type="InterPro" id="IPR000835">
    <property type="entry name" value="HTH_MarR-typ"/>
</dbReference>
<dbReference type="InterPro" id="IPR036390">
    <property type="entry name" value="WH_DNA-bd_sf"/>
</dbReference>
<protein>
    <submittedName>
        <fullName evidence="2">MarR family transcriptional regulator</fullName>
    </submittedName>
</protein>
<dbReference type="GO" id="GO:0003700">
    <property type="term" value="F:DNA-binding transcription factor activity"/>
    <property type="evidence" value="ECO:0007669"/>
    <property type="project" value="InterPro"/>
</dbReference>
<dbReference type="InterPro" id="IPR036388">
    <property type="entry name" value="WH-like_DNA-bd_sf"/>
</dbReference>
<dbReference type="AlphaFoldDB" id="A0A7C9NG01"/>
<evidence type="ECO:0000313" key="2">
    <source>
        <dbReference type="EMBL" id="NAS21432.1"/>
    </source>
</evidence>
<dbReference type="Gene3D" id="1.10.10.10">
    <property type="entry name" value="Winged helix-like DNA-binding domain superfamily/Winged helix DNA-binding domain"/>
    <property type="match status" value="1"/>
</dbReference>
<dbReference type="PANTHER" id="PTHR33164:SF107">
    <property type="entry name" value="TRANSCRIPTIONAL REGULATORY PROTEIN"/>
    <property type="match status" value="1"/>
</dbReference>
<dbReference type="InterPro" id="IPR039422">
    <property type="entry name" value="MarR/SlyA-like"/>
</dbReference>
<dbReference type="EMBL" id="WXEW01000002">
    <property type="protein sequence ID" value="NAS21432.1"/>
    <property type="molecule type" value="Genomic_DNA"/>
</dbReference>
<sequence>MGGQEENLGVVAALVRASFLISAVYAESARDHGLTPQQGQLLCVLMGRPYRMNDLGATLRLAKSSLTELVDRTSQRGLVRREPDPSDGRAVLVALTDQGAATAETFYTETCDRVARVPGALGAGEQGMLADLLGRVVRDNTVGTVFLDWDDDVHPPA</sequence>
<dbReference type="PRINTS" id="PR00598">
    <property type="entry name" value="HTHMARR"/>
</dbReference>
<name>A0A7C9NG01_9ACTN</name>
<gene>
    <name evidence="2" type="ORF">GT755_06995</name>
</gene>
<dbReference type="PROSITE" id="PS50995">
    <property type="entry name" value="HTH_MARR_2"/>
    <property type="match status" value="1"/>
</dbReference>
<accession>A0A7C9NG01</accession>
<reference evidence="2 3" key="1">
    <citation type="submission" date="2020-01" db="EMBL/GenBank/DDBJ databases">
        <title>Herbidospora sp. NEAU-GS84 nov., a novel actinomycete isolated from soil.</title>
        <authorList>
            <person name="Han L."/>
        </authorList>
    </citation>
    <scope>NUCLEOTIDE SEQUENCE [LARGE SCALE GENOMIC DNA]</scope>
    <source>
        <strain evidence="2 3">NEAU-GS84</strain>
    </source>
</reference>
<dbReference type="PANTHER" id="PTHR33164">
    <property type="entry name" value="TRANSCRIPTIONAL REGULATOR, MARR FAMILY"/>
    <property type="match status" value="1"/>
</dbReference>
<dbReference type="GO" id="GO:0006950">
    <property type="term" value="P:response to stress"/>
    <property type="evidence" value="ECO:0007669"/>
    <property type="project" value="TreeGrafter"/>
</dbReference>
<dbReference type="RefSeq" id="WP_161478895.1">
    <property type="nucleotide sequence ID" value="NZ_WXEW01000002.1"/>
</dbReference>
<evidence type="ECO:0000259" key="1">
    <source>
        <dbReference type="PROSITE" id="PS50995"/>
    </source>
</evidence>
<dbReference type="SMART" id="SM00347">
    <property type="entry name" value="HTH_MARR"/>
    <property type="match status" value="1"/>
</dbReference>
<evidence type="ECO:0000313" key="3">
    <source>
        <dbReference type="Proteomes" id="UP000479526"/>
    </source>
</evidence>
<comment type="caution">
    <text evidence="2">The sequence shown here is derived from an EMBL/GenBank/DDBJ whole genome shotgun (WGS) entry which is preliminary data.</text>
</comment>
<proteinExistence type="predicted"/>
<keyword evidence="3" id="KW-1185">Reference proteome</keyword>
<organism evidence="2 3">
    <name type="scientific">Herbidospora solisilvae</name>
    <dbReference type="NCBI Taxonomy" id="2696284"/>
    <lineage>
        <taxon>Bacteria</taxon>
        <taxon>Bacillati</taxon>
        <taxon>Actinomycetota</taxon>
        <taxon>Actinomycetes</taxon>
        <taxon>Streptosporangiales</taxon>
        <taxon>Streptosporangiaceae</taxon>
        <taxon>Herbidospora</taxon>
    </lineage>
</organism>